<comment type="similarity">
    <text evidence="2">Belongs to the prokaryotic molybdopterin-containing oxidoreductase family.</text>
</comment>
<dbReference type="PROSITE" id="PS00490">
    <property type="entry name" value="MOLYBDOPTERIN_PROK_2"/>
    <property type="match status" value="1"/>
</dbReference>
<evidence type="ECO:0000256" key="7">
    <source>
        <dbReference type="ARBA" id="ARBA00023014"/>
    </source>
</evidence>
<dbReference type="SUPFAM" id="SSF53706">
    <property type="entry name" value="Formate dehydrogenase/DMSO reductase, domains 1-3"/>
    <property type="match status" value="1"/>
</dbReference>
<evidence type="ECO:0000256" key="5">
    <source>
        <dbReference type="ARBA" id="ARBA00023002"/>
    </source>
</evidence>
<keyword evidence="10" id="KW-1185">Reference proteome</keyword>
<gene>
    <name evidence="9" type="primary">fdhF</name>
    <name evidence="9" type="ORF">SIID45300_00722</name>
</gene>
<dbReference type="RefSeq" id="WP_420904122.1">
    <property type="nucleotide sequence ID" value="NZ_BAAFGK010000002.1"/>
</dbReference>
<dbReference type="PROSITE" id="PS51669">
    <property type="entry name" value="4FE4S_MOW_BIS_MGD"/>
    <property type="match status" value="1"/>
</dbReference>
<dbReference type="GO" id="GO:0008863">
    <property type="term" value="F:formate dehydrogenase (NAD+) activity"/>
    <property type="evidence" value="ECO:0007669"/>
    <property type="project" value="UniProtKB-EC"/>
</dbReference>
<evidence type="ECO:0000313" key="10">
    <source>
        <dbReference type="Proteomes" id="UP001628193"/>
    </source>
</evidence>
<dbReference type="Gene3D" id="3.40.50.740">
    <property type="match status" value="1"/>
</dbReference>
<dbReference type="Pfam" id="PF04879">
    <property type="entry name" value="Molybdop_Fe4S4"/>
    <property type="match status" value="1"/>
</dbReference>
<dbReference type="PANTHER" id="PTHR43742:SF6">
    <property type="entry name" value="OXIDOREDUCTASE YYAE-RELATED"/>
    <property type="match status" value="1"/>
</dbReference>
<evidence type="ECO:0000256" key="4">
    <source>
        <dbReference type="ARBA" id="ARBA00022723"/>
    </source>
</evidence>
<evidence type="ECO:0000256" key="2">
    <source>
        <dbReference type="ARBA" id="ARBA00010312"/>
    </source>
</evidence>
<keyword evidence="6" id="KW-0408">Iron</keyword>
<evidence type="ECO:0000259" key="8">
    <source>
        <dbReference type="PROSITE" id="PS51669"/>
    </source>
</evidence>
<dbReference type="Gene3D" id="2.20.25.90">
    <property type="entry name" value="ADC-like domains"/>
    <property type="match status" value="1"/>
</dbReference>
<name>A0ABQ0C6B7_9PROT</name>
<dbReference type="Gene3D" id="3.30.2070.10">
    <property type="entry name" value="Formate dehydrogenase/DMSO reductase"/>
    <property type="match status" value="1"/>
</dbReference>
<dbReference type="InterPro" id="IPR006656">
    <property type="entry name" value="Mopterin_OxRdtase"/>
</dbReference>
<keyword evidence="4" id="KW-0479">Metal-binding</keyword>
<dbReference type="InterPro" id="IPR006655">
    <property type="entry name" value="Mopterin_OxRdtase_prok_CS"/>
</dbReference>
<dbReference type="PROSITE" id="PS00932">
    <property type="entry name" value="MOLYBDOPTERIN_PROK_3"/>
    <property type="match status" value="1"/>
</dbReference>
<dbReference type="SMART" id="SM00926">
    <property type="entry name" value="Molybdop_Fe4S4"/>
    <property type="match status" value="1"/>
</dbReference>
<dbReference type="SUPFAM" id="SSF50692">
    <property type="entry name" value="ADC-like"/>
    <property type="match status" value="1"/>
</dbReference>
<dbReference type="Gene3D" id="2.40.40.20">
    <property type="match status" value="1"/>
</dbReference>
<keyword evidence="3" id="KW-0500">Molybdenum</keyword>
<comment type="cofactor">
    <cofactor evidence="1">
        <name>Mo-bis(molybdopterin guanine dinucleotide)</name>
        <dbReference type="ChEBI" id="CHEBI:60539"/>
    </cofactor>
</comment>
<dbReference type="PANTHER" id="PTHR43742">
    <property type="entry name" value="TRIMETHYLAMINE-N-OXIDE REDUCTASE"/>
    <property type="match status" value="1"/>
</dbReference>
<comment type="caution">
    <text evidence="9">The sequence shown here is derived from an EMBL/GenBank/DDBJ whole genome shotgun (WGS) entry which is preliminary data.</text>
</comment>
<feature type="domain" description="4Fe-4S Mo/W bis-MGD-type" evidence="8">
    <location>
        <begin position="2"/>
        <end position="59"/>
    </location>
</feature>
<accession>A0ABQ0C6B7</accession>
<reference evidence="9 10" key="1">
    <citation type="submission" date="2024-05" db="EMBL/GenBank/DDBJ databases">
        <authorList>
            <consortium name="Candidatus Magnetaquicoccaceae bacterium FCR-1 genome sequencing consortium"/>
            <person name="Shimoshige H."/>
            <person name="Shimamura S."/>
            <person name="Taoka A."/>
            <person name="Kobayashi H."/>
            <person name="Maekawa T."/>
        </authorList>
    </citation>
    <scope>NUCLEOTIDE SEQUENCE [LARGE SCALE GENOMIC DNA]</scope>
    <source>
        <strain evidence="9 10">FCR-1</strain>
    </source>
</reference>
<proteinExistence type="inferred from homology"/>
<dbReference type="InterPro" id="IPR009010">
    <property type="entry name" value="Asp_de-COase-like_dom_sf"/>
</dbReference>
<dbReference type="Pfam" id="PF01568">
    <property type="entry name" value="Molydop_binding"/>
    <property type="match status" value="1"/>
</dbReference>
<protein>
    <submittedName>
        <fullName evidence="9">Formate dehydrogenase H</fullName>
        <ecNumber evidence="9">1.17.1.9</ecNumber>
    </submittedName>
</protein>
<dbReference type="Pfam" id="PF00384">
    <property type="entry name" value="Molybdopterin"/>
    <property type="match status" value="1"/>
</dbReference>
<dbReference type="CDD" id="cd02766">
    <property type="entry name" value="MopB_3"/>
    <property type="match status" value="1"/>
</dbReference>
<evidence type="ECO:0000256" key="3">
    <source>
        <dbReference type="ARBA" id="ARBA00022505"/>
    </source>
</evidence>
<dbReference type="Proteomes" id="UP001628193">
    <property type="component" value="Unassembled WGS sequence"/>
</dbReference>
<dbReference type="Gene3D" id="3.40.228.10">
    <property type="entry name" value="Dimethylsulfoxide Reductase, domain 2"/>
    <property type="match status" value="1"/>
</dbReference>
<evidence type="ECO:0000256" key="1">
    <source>
        <dbReference type="ARBA" id="ARBA00001942"/>
    </source>
</evidence>
<sequence>MTTILDSVCPLDCPGACALKVTVDQGRLVAIDGHPDHPLTRGVICGKVTRYQEIQHGPRITEPLLRRGPKGLGDFRPISWDEALDRIATRFNELRRDPGPESILTVYYGGTMGIVQRRTHDRLTARAGFSRLDGNICYAIGWAGWRAGVGLAIGPDPVEIAQSDLPILWGINAASTHITLMGHVKQARRNGAKLVVVDPYRNQTARLADLHLPLRPGTDAALAAAMMNVLLHEGLADRAYLAERTDFDAEIEKHLATRTPEWAAPITGLDAETIRAFARMYGQARAPFIRLGLGMSRQNNGAVNVHAVSCLPALTGAWKKPGGGALFATGGAFNIATGPMPAPHAPHPTRLIDMSRLGESLTNPELDPPIQGLMISHANPATTCPDLQRLYVGLSREDLFSVVHEQVMTDTARFADILLPATTFLEHEDLYKSYGHYALQHAHPLLPATGQAKSNHDFVNALAQRMGFGDACFQLDTAATITRILADSGLPPLENWERPWIDCAPSWEGVHFGDGFPQPDRRFHFRPNWTDPAMPRLPDHWPVNHRDDPAEAAAYPLDFMTPPAMEVLNSTFSGTARAQRHPPLLWINPADAQRRGIEDGDRVAVYNGVGRLTMRARITTEVRAGLTLCESNQPATAFPERIGLNALSHATRVAPDGGPALHDNRVEVVRLP</sequence>
<dbReference type="EC" id="1.17.1.9" evidence="9"/>
<dbReference type="InterPro" id="IPR006657">
    <property type="entry name" value="MoPterin_dinucl-bd_dom"/>
</dbReference>
<keyword evidence="7" id="KW-0411">Iron-sulfur</keyword>
<evidence type="ECO:0000256" key="6">
    <source>
        <dbReference type="ARBA" id="ARBA00023004"/>
    </source>
</evidence>
<dbReference type="EMBL" id="BAAFGK010000002">
    <property type="protein sequence ID" value="GAB0056415.1"/>
    <property type="molecule type" value="Genomic_DNA"/>
</dbReference>
<keyword evidence="5 9" id="KW-0560">Oxidoreductase</keyword>
<organism evidence="9 10">
    <name type="scientific">Candidatus Magnetaquiglobus chichijimensis</name>
    <dbReference type="NCBI Taxonomy" id="3141448"/>
    <lineage>
        <taxon>Bacteria</taxon>
        <taxon>Pseudomonadati</taxon>
        <taxon>Pseudomonadota</taxon>
        <taxon>Magnetococcia</taxon>
        <taxon>Magnetococcales</taxon>
        <taxon>Candidatus Magnetaquicoccaceae</taxon>
        <taxon>Candidatus Magnetaquiglobus</taxon>
    </lineage>
</organism>
<dbReference type="InterPro" id="IPR050612">
    <property type="entry name" value="Prok_Mopterin_Oxidored"/>
</dbReference>
<reference evidence="9 10" key="2">
    <citation type="submission" date="2024-09" db="EMBL/GenBank/DDBJ databases">
        <title>Draft genome sequence of Candidatus Magnetaquicoccaceae bacterium FCR-1.</title>
        <authorList>
            <person name="Shimoshige H."/>
            <person name="Shimamura S."/>
            <person name="Taoka A."/>
            <person name="Kobayashi H."/>
            <person name="Maekawa T."/>
        </authorList>
    </citation>
    <scope>NUCLEOTIDE SEQUENCE [LARGE SCALE GENOMIC DNA]</scope>
    <source>
        <strain evidence="9 10">FCR-1</strain>
    </source>
</reference>
<dbReference type="InterPro" id="IPR006963">
    <property type="entry name" value="Mopterin_OxRdtase_4Fe-4S_dom"/>
</dbReference>
<evidence type="ECO:0000313" key="9">
    <source>
        <dbReference type="EMBL" id="GAB0056415.1"/>
    </source>
</evidence>